<evidence type="ECO:0000313" key="1">
    <source>
        <dbReference type="EMBL" id="KAL3281951.1"/>
    </source>
</evidence>
<organism evidence="1 2">
    <name type="scientific">Cryptolaemus montrouzieri</name>
    <dbReference type="NCBI Taxonomy" id="559131"/>
    <lineage>
        <taxon>Eukaryota</taxon>
        <taxon>Metazoa</taxon>
        <taxon>Ecdysozoa</taxon>
        <taxon>Arthropoda</taxon>
        <taxon>Hexapoda</taxon>
        <taxon>Insecta</taxon>
        <taxon>Pterygota</taxon>
        <taxon>Neoptera</taxon>
        <taxon>Endopterygota</taxon>
        <taxon>Coleoptera</taxon>
        <taxon>Polyphaga</taxon>
        <taxon>Cucujiformia</taxon>
        <taxon>Coccinelloidea</taxon>
        <taxon>Coccinellidae</taxon>
        <taxon>Scymninae</taxon>
        <taxon>Scymnini</taxon>
        <taxon>Cryptolaemus</taxon>
    </lineage>
</organism>
<proteinExistence type="predicted"/>
<dbReference type="Proteomes" id="UP001516400">
    <property type="component" value="Unassembled WGS sequence"/>
</dbReference>
<gene>
    <name evidence="1" type="ORF">HHI36_005154</name>
</gene>
<protein>
    <submittedName>
        <fullName evidence="1">Uncharacterized protein</fullName>
    </submittedName>
</protein>
<evidence type="ECO:0000313" key="2">
    <source>
        <dbReference type="Proteomes" id="UP001516400"/>
    </source>
</evidence>
<reference evidence="1 2" key="1">
    <citation type="journal article" date="2021" name="BMC Biol.">
        <title>Horizontally acquired antibacterial genes associated with adaptive radiation of ladybird beetles.</title>
        <authorList>
            <person name="Li H.S."/>
            <person name="Tang X.F."/>
            <person name="Huang Y.H."/>
            <person name="Xu Z.Y."/>
            <person name="Chen M.L."/>
            <person name="Du X.Y."/>
            <person name="Qiu B.Y."/>
            <person name="Chen P.T."/>
            <person name="Zhang W."/>
            <person name="Slipinski A."/>
            <person name="Escalona H.E."/>
            <person name="Waterhouse R.M."/>
            <person name="Zwick A."/>
            <person name="Pang H."/>
        </authorList>
    </citation>
    <scope>NUCLEOTIDE SEQUENCE [LARGE SCALE GENOMIC DNA]</scope>
    <source>
        <strain evidence="1">SYSU2018</strain>
    </source>
</reference>
<keyword evidence="2" id="KW-1185">Reference proteome</keyword>
<accession>A0ABD2NU91</accession>
<dbReference type="AlphaFoldDB" id="A0ABD2NU91"/>
<sequence length="154" mass="17756">MGKDRRLSVRPNLRIKPKQSDKLDEHWVLLVQLKWTVRQVLLAKKRDAWMFLTRVEKGTTIVQIENYLKQKYVNSSFVIENLNSKSGYFDSFKVRAELSDIESLMDAAVWPEDTSTITGANAPGFAKKSILNLLYINTHSMARKIGELENLINE</sequence>
<dbReference type="EMBL" id="JABFTP020000144">
    <property type="protein sequence ID" value="KAL3281951.1"/>
    <property type="molecule type" value="Genomic_DNA"/>
</dbReference>
<name>A0ABD2NU91_9CUCU</name>
<comment type="caution">
    <text evidence="1">The sequence shown here is derived from an EMBL/GenBank/DDBJ whole genome shotgun (WGS) entry which is preliminary data.</text>
</comment>